<name>A0A158QA80_ENTVE</name>
<dbReference type="PANTHER" id="PTHR13260">
    <property type="entry name" value="ANAPHASE PROMOTING COMPLEX SUBUNIT 4 APC4"/>
    <property type="match status" value="1"/>
</dbReference>
<reference evidence="8" key="1">
    <citation type="submission" date="2016-04" db="UniProtKB">
        <authorList>
            <consortium name="WormBaseParasite"/>
        </authorList>
    </citation>
    <scope>IDENTIFICATION</scope>
</reference>
<gene>
    <name evidence="6" type="ORF">EVEC_LOCUS4047</name>
</gene>
<reference evidence="6 7" key="2">
    <citation type="submission" date="2018-10" db="EMBL/GenBank/DDBJ databases">
        <authorList>
            <consortium name="Pathogen Informatics"/>
        </authorList>
    </citation>
    <scope>NUCLEOTIDE SEQUENCE [LARGE SCALE GENOMIC DNA]</scope>
</reference>
<proteinExistence type="predicted"/>
<dbReference type="Pfam" id="PF12894">
    <property type="entry name" value="ANAPC4_WD40"/>
    <property type="match status" value="1"/>
</dbReference>
<dbReference type="InterPro" id="IPR024789">
    <property type="entry name" value="APC4"/>
</dbReference>
<keyword evidence="4" id="KW-0131">Cell cycle</keyword>
<dbReference type="GO" id="GO:0051301">
    <property type="term" value="P:cell division"/>
    <property type="evidence" value="ECO:0007669"/>
    <property type="project" value="UniProtKB-KW"/>
</dbReference>
<dbReference type="GO" id="GO:0031145">
    <property type="term" value="P:anaphase-promoting complex-dependent catabolic process"/>
    <property type="evidence" value="ECO:0007669"/>
    <property type="project" value="InterPro"/>
</dbReference>
<dbReference type="PANTHER" id="PTHR13260:SF0">
    <property type="entry name" value="ANAPHASE-PROMOTING COMPLEX SUBUNIT 4"/>
    <property type="match status" value="1"/>
</dbReference>
<keyword evidence="2" id="KW-0498">Mitosis</keyword>
<dbReference type="GO" id="GO:0005680">
    <property type="term" value="C:anaphase-promoting complex"/>
    <property type="evidence" value="ECO:0007669"/>
    <property type="project" value="InterPro"/>
</dbReference>
<evidence type="ECO:0000256" key="2">
    <source>
        <dbReference type="ARBA" id="ARBA00022776"/>
    </source>
</evidence>
<keyword evidence="3" id="KW-0833">Ubl conjugation pathway</keyword>
<dbReference type="STRING" id="51028.A0A158QA80"/>
<evidence type="ECO:0000313" key="6">
    <source>
        <dbReference type="EMBL" id="VDD89296.1"/>
    </source>
</evidence>
<dbReference type="WBParaSite" id="EVEC_0000433901-mRNA-1">
    <property type="protein sequence ID" value="EVEC_0000433901-mRNA-1"/>
    <property type="gene ID" value="EVEC_0000433901"/>
</dbReference>
<dbReference type="InterPro" id="IPR024977">
    <property type="entry name" value="Apc4-like_WD40_dom"/>
</dbReference>
<dbReference type="OrthoDB" id="47802at2759"/>
<evidence type="ECO:0000313" key="7">
    <source>
        <dbReference type="Proteomes" id="UP000274131"/>
    </source>
</evidence>
<keyword evidence="7" id="KW-1185">Reference proteome</keyword>
<evidence type="ECO:0000256" key="3">
    <source>
        <dbReference type="ARBA" id="ARBA00022786"/>
    </source>
</evidence>
<dbReference type="Gene3D" id="2.130.10.10">
    <property type="entry name" value="YVTN repeat-like/Quinoprotein amine dehydrogenase"/>
    <property type="match status" value="1"/>
</dbReference>
<organism evidence="8">
    <name type="scientific">Enterobius vermicularis</name>
    <name type="common">Human pinworm</name>
    <dbReference type="NCBI Taxonomy" id="51028"/>
    <lineage>
        <taxon>Eukaryota</taxon>
        <taxon>Metazoa</taxon>
        <taxon>Ecdysozoa</taxon>
        <taxon>Nematoda</taxon>
        <taxon>Chromadorea</taxon>
        <taxon>Rhabditida</taxon>
        <taxon>Spirurina</taxon>
        <taxon>Oxyuridomorpha</taxon>
        <taxon>Oxyuroidea</taxon>
        <taxon>Oxyuridae</taxon>
        <taxon>Enterobius</taxon>
    </lineage>
</organism>
<evidence type="ECO:0000256" key="1">
    <source>
        <dbReference type="ARBA" id="ARBA00022618"/>
    </source>
</evidence>
<dbReference type="GO" id="GO:0070979">
    <property type="term" value="P:protein K11-linked ubiquitination"/>
    <property type="evidence" value="ECO:0007669"/>
    <property type="project" value="TreeGrafter"/>
</dbReference>
<dbReference type="EMBL" id="UXUI01007749">
    <property type="protein sequence ID" value="VDD89296.1"/>
    <property type="molecule type" value="Genomic_DNA"/>
</dbReference>
<dbReference type="AlphaFoldDB" id="A0A158QA80"/>
<keyword evidence="1" id="KW-0132">Cell division</keyword>
<evidence type="ECO:0000259" key="5">
    <source>
        <dbReference type="Pfam" id="PF12894"/>
    </source>
</evidence>
<dbReference type="Proteomes" id="UP000274131">
    <property type="component" value="Unassembled WGS sequence"/>
</dbReference>
<accession>A0A158QA80</accession>
<feature type="domain" description="Anaphase-promoting complex subunit 4-like WD40" evidence="5">
    <location>
        <begin position="33"/>
        <end position="131"/>
    </location>
</feature>
<evidence type="ECO:0000256" key="4">
    <source>
        <dbReference type="ARBA" id="ARBA00023306"/>
    </source>
</evidence>
<protein>
    <submittedName>
        <fullName evidence="8">ANAPC4_WD40 domain-containing protein</fullName>
    </submittedName>
</protein>
<sequence length="929" mass="104317">MGKDVSDEGISKLSSLSRWKVVDILGNSVYKAEWNPSIDLIALASEKGEINTRRRLWKRGWKVNLGTARPLLQYHTGNKKSSKLTSICWSPNGMFLSVGFRNGVIHLLDREHGHIVYSISLGCAIRKMRWDSFGDQIKIEDDDRIVGLIGDVPSRNKKSEKTSSVENITLLRSFCDRFYTSELVGAVLLVTDEEHVIHVLAAGVLPILSIKPPTDYFAKCDPYSITIGDVHLLKNAQLLVVYSSIGQSAKSKCDGGANYGYNTQIITFDIDTSGGFKNGFIWRITYRWLRLYYSVCCISDAFAKMIADWEEQSKHFHQAFERYDMRNINGETVTIAECLIDNILRGDSEVELQRYFREVSEVDWKKMREWVGRGFSKLIMLLKNELWTSVELYQHHLKRLVADLGFATQRFGRVDVLPKRIFDVDIYPYGGYDEEREKSISSGVLKKVLELADQLHFKAAELIAVSAQNRSCNFSFKITLEFSFLNLFYHLFVLVKNEEEPGEAATGNELDEERAAKKLISELEPDLCVDQIIHYICETHGASENAEGQKDNSLSSCSDESVWDEQCGSLLSCSDESLRDKHCPKVTLAQCVKNSVTSLDLIRDQILETYISLAKPVSSVYLEQGHAEGFSTFSFFTFQLPKSLHLTSETRNSMKAKFGKSPFPALSCIGSDGRRHCIYAATGELISKTLFDGEISAGQALEDVKKLAASSEDKVEGPSCSGTFDKPLSVDTADTSKASSNICPPAVNKRLLRFESVDDGSYFGLIRFKRGSGEFTYLFRAFYGDRTLYVHEDQSAVESLENVVISGSRKLGIAMLEPQYALNGSCLRWFEFGDIPAFLVGSKRTVLGEVEFLIVQTSGLNLTRIASSLHCAFVEHQHIPLGFVPPSTDTIEGGNDFVPKMDISCERDGFVHEEDDDYGKLKFYLKAEN</sequence>
<dbReference type="GO" id="GO:0034399">
    <property type="term" value="C:nuclear periphery"/>
    <property type="evidence" value="ECO:0007669"/>
    <property type="project" value="TreeGrafter"/>
</dbReference>
<dbReference type="SUPFAM" id="SSF117289">
    <property type="entry name" value="Nucleoporin domain"/>
    <property type="match status" value="1"/>
</dbReference>
<evidence type="ECO:0000313" key="8">
    <source>
        <dbReference type="WBParaSite" id="EVEC_0000433901-mRNA-1"/>
    </source>
</evidence>
<dbReference type="InterPro" id="IPR015943">
    <property type="entry name" value="WD40/YVTN_repeat-like_dom_sf"/>
</dbReference>